<reference evidence="1" key="1">
    <citation type="journal article" date="2014" name="Int. J. Syst. Evol. Microbiol.">
        <title>Complete genome sequence of Corynebacterium casei LMG S-19264T (=DSM 44701T), isolated from a smear-ripened cheese.</title>
        <authorList>
            <consortium name="US DOE Joint Genome Institute (JGI-PGF)"/>
            <person name="Walter F."/>
            <person name="Albersmeier A."/>
            <person name="Kalinowski J."/>
            <person name="Ruckert C."/>
        </authorList>
    </citation>
    <scope>NUCLEOTIDE SEQUENCE</scope>
    <source>
        <strain evidence="1">KCTC 12870</strain>
    </source>
</reference>
<gene>
    <name evidence="1" type="ORF">GCM10007047_30360</name>
</gene>
<protein>
    <recommendedName>
        <fullName evidence="3">Tetratricopeptide repeat protein</fullName>
    </recommendedName>
</protein>
<sequence length="878" mass="96662">MYAICLLAGAWLQAQDKPAEATPSAVTGGAAPASLPTKPLLAPVEMIADWPAWRWKMLAGDDALQAGLPGLAEGLYRGVLANPDLNAEARALLQLKLASSLIAQRRFTEASEALPAEKGLMAQAVALRRAILAYNNGKLGLTMDLLARISPKELSRADVSWYYLLRGMEARARDDQAASSAALEEALARSVSPAQSAQIEAVILKGAVLASQDDKELLKLLQRKVEQTRGTRAGFDFARQMAVVLDRLGRKDEAIAVLRDQMSMLTDREQAEAGQMLLLIGLISGRDSARGQLAFREILTGKGQPDTQKLALYLLAASATQPGENRDAFRKTLDDLIAQPSHPLRDELLLMRSRLQLEAGDYSAADADVGELIEDYPASPLVDDALWLRASLAWNEGRYLRAAQSLVQIRDKMEPSPARVRIGEQIGDCYFLKGDYAAAADVYTSVLRESKVSVFENMLFYQTILANALAERWDNARTLLDEGGQFPPAIRWQAEWILLDSLRRSGQAKQARIRLKTLFASHGLPADPALRWRLEWLNARLAYDNGESDAAAQEARQLAQEVEVELAKGEIAAATPEVASHVRLLEGQALIRSGKSEEGLAALAKLREDYPGSDPAILSILEEARYFAGKFSDAEAQRRLRELADRYRDSPHAPAALYEAAILADRQGLESTRRESLSILNDLIARYPDHALVFRARLLQGNIARQLGEFGYARVVYETVLRDYANHPEIYLAELYRANTLLARSGDDPALLDEAARGLERLLDLASVPVDVRVEAGYMLSRIQLQSNSSQLAAETLWLVISRFLREPSAASQLGANGKYWMARCLLELGEILEREGKVEDAREVYFQLVSNGLPGKNLAAARREKLRQVASVPASKN</sequence>
<evidence type="ECO:0008006" key="3">
    <source>
        <dbReference type="Google" id="ProtNLM"/>
    </source>
</evidence>
<organism evidence="1 2">
    <name type="scientific">Cerasicoccus arenae</name>
    <dbReference type="NCBI Taxonomy" id="424488"/>
    <lineage>
        <taxon>Bacteria</taxon>
        <taxon>Pseudomonadati</taxon>
        <taxon>Verrucomicrobiota</taxon>
        <taxon>Opitutia</taxon>
        <taxon>Puniceicoccales</taxon>
        <taxon>Cerasicoccaceae</taxon>
        <taxon>Cerasicoccus</taxon>
    </lineage>
</organism>
<dbReference type="InterPro" id="IPR011990">
    <property type="entry name" value="TPR-like_helical_dom_sf"/>
</dbReference>
<dbReference type="SUPFAM" id="SSF48452">
    <property type="entry name" value="TPR-like"/>
    <property type="match status" value="2"/>
</dbReference>
<evidence type="ECO:0000313" key="2">
    <source>
        <dbReference type="Proteomes" id="UP000642829"/>
    </source>
</evidence>
<keyword evidence="2" id="KW-1185">Reference proteome</keyword>
<reference evidence="1" key="2">
    <citation type="submission" date="2020-09" db="EMBL/GenBank/DDBJ databases">
        <authorList>
            <person name="Sun Q."/>
            <person name="Kim S."/>
        </authorList>
    </citation>
    <scope>NUCLEOTIDE SEQUENCE</scope>
    <source>
        <strain evidence="1">KCTC 12870</strain>
    </source>
</reference>
<accession>A0A8J3DJM0</accession>
<dbReference type="EMBL" id="BMXG01000024">
    <property type="protein sequence ID" value="GHC10920.1"/>
    <property type="molecule type" value="Genomic_DNA"/>
</dbReference>
<comment type="caution">
    <text evidence="1">The sequence shown here is derived from an EMBL/GenBank/DDBJ whole genome shotgun (WGS) entry which is preliminary data.</text>
</comment>
<evidence type="ECO:0000313" key="1">
    <source>
        <dbReference type="EMBL" id="GHC10920.1"/>
    </source>
</evidence>
<dbReference type="Proteomes" id="UP000642829">
    <property type="component" value="Unassembled WGS sequence"/>
</dbReference>
<dbReference type="Gene3D" id="1.25.40.10">
    <property type="entry name" value="Tetratricopeptide repeat domain"/>
    <property type="match status" value="3"/>
</dbReference>
<dbReference type="Pfam" id="PF13432">
    <property type="entry name" value="TPR_16"/>
    <property type="match status" value="1"/>
</dbReference>
<dbReference type="AlphaFoldDB" id="A0A8J3DJM0"/>
<proteinExistence type="predicted"/>
<name>A0A8J3DJM0_9BACT</name>